<protein>
    <submittedName>
        <fullName evidence="1">Uncharacterized protein</fullName>
    </submittedName>
</protein>
<accession>A0AAV4QJ93</accession>
<evidence type="ECO:0000313" key="2">
    <source>
        <dbReference type="Proteomes" id="UP001054945"/>
    </source>
</evidence>
<dbReference type="AlphaFoldDB" id="A0AAV4QJ93"/>
<proteinExistence type="predicted"/>
<name>A0AAV4QJ93_CAEEX</name>
<comment type="caution">
    <text evidence="1">The sequence shown here is derived from an EMBL/GenBank/DDBJ whole genome shotgun (WGS) entry which is preliminary data.</text>
</comment>
<organism evidence="1 2">
    <name type="scientific">Caerostris extrusa</name>
    <name type="common">Bark spider</name>
    <name type="synonym">Caerostris bankana</name>
    <dbReference type="NCBI Taxonomy" id="172846"/>
    <lineage>
        <taxon>Eukaryota</taxon>
        <taxon>Metazoa</taxon>
        <taxon>Ecdysozoa</taxon>
        <taxon>Arthropoda</taxon>
        <taxon>Chelicerata</taxon>
        <taxon>Arachnida</taxon>
        <taxon>Araneae</taxon>
        <taxon>Araneomorphae</taxon>
        <taxon>Entelegynae</taxon>
        <taxon>Araneoidea</taxon>
        <taxon>Araneidae</taxon>
        <taxon>Caerostris</taxon>
    </lineage>
</organism>
<dbReference type="EMBL" id="BPLR01006231">
    <property type="protein sequence ID" value="GIY08319.1"/>
    <property type="molecule type" value="Genomic_DNA"/>
</dbReference>
<dbReference type="Proteomes" id="UP001054945">
    <property type="component" value="Unassembled WGS sequence"/>
</dbReference>
<evidence type="ECO:0000313" key="1">
    <source>
        <dbReference type="EMBL" id="GIY08319.1"/>
    </source>
</evidence>
<reference evidence="1 2" key="1">
    <citation type="submission" date="2021-06" db="EMBL/GenBank/DDBJ databases">
        <title>Caerostris extrusa draft genome.</title>
        <authorList>
            <person name="Kono N."/>
            <person name="Arakawa K."/>
        </authorList>
    </citation>
    <scope>NUCLEOTIDE SEQUENCE [LARGE SCALE GENOMIC DNA]</scope>
</reference>
<gene>
    <name evidence="1" type="ORF">CEXT_319221</name>
</gene>
<sequence>MGSTAENLLQWKLSSNKRASFGNKETDVRRSGRQIFFPFECIQFFLSEYYGERLFTLMSGVQSVPIRSFDWKMLTPEWAGAESLFFCSENSLSLIVEFK</sequence>
<keyword evidence="2" id="KW-1185">Reference proteome</keyword>